<dbReference type="AlphaFoldDB" id="A0A0K2T464"/>
<protein>
    <submittedName>
        <fullName evidence="2">Uncharacterized protein</fullName>
    </submittedName>
</protein>
<dbReference type="EMBL" id="HACA01003229">
    <property type="protein sequence ID" value="CDW20590.1"/>
    <property type="molecule type" value="Transcribed_RNA"/>
</dbReference>
<accession>A0A0K2T464</accession>
<evidence type="ECO:0000313" key="2">
    <source>
        <dbReference type="EMBL" id="CDW20590.1"/>
    </source>
</evidence>
<name>A0A0K2T464_LEPSM</name>
<sequence>MSVRWSMIRCRGVASNSSTGDEK</sequence>
<evidence type="ECO:0000256" key="1">
    <source>
        <dbReference type="SAM" id="MobiDB-lite"/>
    </source>
</evidence>
<feature type="region of interest" description="Disordered" evidence="1">
    <location>
        <begin position="1"/>
        <end position="23"/>
    </location>
</feature>
<organism evidence="2">
    <name type="scientific">Lepeophtheirus salmonis</name>
    <name type="common">Salmon louse</name>
    <name type="synonym">Caligus salmonis</name>
    <dbReference type="NCBI Taxonomy" id="72036"/>
    <lineage>
        <taxon>Eukaryota</taxon>
        <taxon>Metazoa</taxon>
        <taxon>Ecdysozoa</taxon>
        <taxon>Arthropoda</taxon>
        <taxon>Crustacea</taxon>
        <taxon>Multicrustacea</taxon>
        <taxon>Hexanauplia</taxon>
        <taxon>Copepoda</taxon>
        <taxon>Siphonostomatoida</taxon>
        <taxon>Caligidae</taxon>
        <taxon>Lepeophtheirus</taxon>
    </lineage>
</organism>
<proteinExistence type="predicted"/>
<reference evidence="2" key="1">
    <citation type="submission" date="2014-05" db="EMBL/GenBank/DDBJ databases">
        <authorList>
            <person name="Chronopoulou M."/>
        </authorList>
    </citation>
    <scope>NUCLEOTIDE SEQUENCE</scope>
    <source>
        <tissue evidence="2">Whole organism</tissue>
    </source>
</reference>
<feature type="compositionally biased region" description="Polar residues" evidence="1">
    <location>
        <begin position="14"/>
        <end position="23"/>
    </location>
</feature>